<dbReference type="InterPro" id="IPR001878">
    <property type="entry name" value="Znf_CCHC"/>
</dbReference>
<proteinExistence type="inferred from homology"/>
<evidence type="ECO:0000256" key="7">
    <source>
        <dbReference type="PROSITE-ProRule" id="PRU00047"/>
    </source>
</evidence>
<sequence length="730" mass="80363">MEDHQTASRADVGNPASPIQPDIDKSVPAEEECTSISARAEGKDQRISSQAEDRRPVTRLQADEDGMCLPIQVEGSISHIADATQPCSSAVADPTPTPLDPVQEPTESIEDFQEKTLMERVSLSKFGDVEEIQKNTEVEPGCLSTLLCTTSADEPAAHNSQEGNSNDESMGRLAGETPEVHLERANVDTAFGSPKINTQACNNLDDEFLSIGDIDESDGMSKQIGFVGSENISMHEDAPCEKGCVDDIGDIPVSPTGDRRLSLKRSRSSCFDSTPCVQVIYNCLTSDSKHKLKELLLQWAQWHGEYVGMKEEAERGPLESGDETYFPPLQVGGVSHSTVSFWMDKPSKQARTEKTNGDTTPASQGREMEVPLYDRAGTGALISQETEMSLEGNLEPMEQGSRCFNCGSYSHSLKECPRPRDAAAISNARKLLAEKRGSANGSRSASRYYQTSPGGKFDDLKPGVLGSETRQLLGIGERDPPPWLNRMRELGYPPGYLEDQEEEHSGITIFGTNEDAEGKFIGEDGEIVGEKKWKSASKKMKVHFPGVNAPIPDDADRHVWGSTTDRSTQDRPSHRAVGRSVHSNYSDGSAYEDLEGPPGCSRDNYVRNSKMRSPGFEGPLLNKTPPWQPALAPLPRSPHLSRSASDSGRRSPKVVYDEPHSLPPLGHYSSSRQSPSQNSRHFHSPSTPNQRLPHRQDNREEDSRRRAWGHAQDALHSMHHNDRYSPARRR</sequence>
<protein>
    <recommendedName>
        <fullName evidence="9">CCHC-type domain-containing protein</fullName>
    </recommendedName>
</protein>
<comment type="subcellular location">
    <subcellularLocation>
        <location evidence="1">Nucleus</location>
        <location evidence="1">Nucleoplasm</location>
    </subcellularLocation>
</comment>
<name>A0A9D4ZJJ0_ADICA</name>
<evidence type="ECO:0000256" key="3">
    <source>
        <dbReference type="ARBA" id="ARBA00022723"/>
    </source>
</evidence>
<feature type="compositionally biased region" description="Basic and acidic residues" evidence="8">
    <location>
        <begin position="719"/>
        <end position="730"/>
    </location>
</feature>
<evidence type="ECO:0000256" key="2">
    <source>
        <dbReference type="ARBA" id="ARBA00007497"/>
    </source>
</evidence>
<feature type="compositionally biased region" description="Low complexity" evidence="8">
    <location>
        <begin position="669"/>
        <end position="679"/>
    </location>
</feature>
<gene>
    <name evidence="10" type="ORF">GOP47_0007683</name>
</gene>
<evidence type="ECO:0000313" key="11">
    <source>
        <dbReference type="Proteomes" id="UP000886520"/>
    </source>
</evidence>
<evidence type="ECO:0000256" key="1">
    <source>
        <dbReference type="ARBA" id="ARBA00004642"/>
    </source>
</evidence>
<evidence type="ECO:0000256" key="6">
    <source>
        <dbReference type="ARBA" id="ARBA00023242"/>
    </source>
</evidence>
<evidence type="ECO:0000256" key="4">
    <source>
        <dbReference type="ARBA" id="ARBA00022771"/>
    </source>
</evidence>
<comment type="similarity">
    <text evidence="2">Belongs to the ZCCHC8 family.</text>
</comment>
<comment type="caution">
    <text evidence="10">The sequence shown here is derived from an EMBL/GenBank/DDBJ whole genome shotgun (WGS) entry which is preliminary data.</text>
</comment>
<dbReference type="GO" id="GO:0003723">
    <property type="term" value="F:RNA binding"/>
    <property type="evidence" value="ECO:0007669"/>
    <property type="project" value="TreeGrafter"/>
</dbReference>
<reference evidence="10" key="1">
    <citation type="submission" date="2021-01" db="EMBL/GenBank/DDBJ databases">
        <title>Adiantum capillus-veneris genome.</title>
        <authorList>
            <person name="Fang Y."/>
            <person name="Liao Q."/>
        </authorList>
    </citation>
    <scope>NUCLEOTIDE SEQUENCE</scope>
    <source>
        <strain evidence="10">H3</strain>
        <tissue evidence="10">Leaf</tissue>
    </source>
</reference>
<dbReference type="OrthoDB" id="8026949at2759"/>
<dbReference type="EMBL" id="JABFUD020000007">
    <property type="protein sequence ID" value="KAI5077859.1"/>
    <property type="molecule type" value="Genomic_DNA"/>
</dbReference>
<feature type="compositionally biased region" description="Basic and acidic residues" evidence="8">
    <location>
        <begin position="694"/>
        <end position="705"/>
    </location>
</feature>
<evidence type="ECO:0000256" key="5">
    <source>
        <dbReference type="ARBA" id="ARBA00022833"/>
    </source>
</evidence>
<feature type="domain" description="CCHC-type" evidence="9">
    <location>
        <begin position="402"/>
        <end position="418"/>
    </location>
</feature>
<dbReference type="AlphaFoldDB" id="A0A9D4ZJJ0"/>
<dbReference type="PANTHER" id="PTHR13316">
    <property type="entry name" value="ZINC FINGER, CCHC DOMAIN CONTAINING 8"/>
    <property type="match status" value="1"/>
</dbReference>
<accession>A0A9D4ZJJ0</accession>
<dbReference type="PANTHER" id="PTHR13316:SF0">
    <property type="entry name" value="ZINC FINGER CCHC DOMAIN-CONTAINING PROTEIN 8"/>
    <property type="match status" value="1"/>
</dbReference>
<feature type="region of interest" description="Disordered" evidence="8">
    <location>
        <begin position="434"/>
        <end position="463"/>
    </location>
</feature>
<feature type="compositionally biased region" description="Low complexity" evidence="8">
    <location>
        <begin position="438"/>
        <end position="447"/>
    </location>
</feature>
<feature type="compositionally biased region" description="Basic and acidic residues" evidence="8">
    <location>
        <begin position="40"/>
        <end position="56"/>
    </location>
</feature>
<evidence type="ECO:0000259" key="9">
    <source>
        <dbReference type="PROSITE" id="PS50158"/>
    </source>
</evidence>
<dbReference type="SMART" id="SM00581">
    <property type="entry name" value="PSP"/>
    <property type="match status" value="1"/>
</dbReference>
<feature type="region of interest" description="Disordered" evidence="8">
    <location>
        <begin position="544"/>
        <end position="730"/>
    </location>
</feature>
<keyword evidence="11" id="KW-1185">Reference proteome</keyword>
<dbReference type="Pfam" id="PF04046">
    <property type="entry name" value="PSP"/>
    <property type="match status" value="1"/>
</dbReference>
<evidence type="ECO:0000256" key="8">
    <source>
        <dbReference type="SAM" id="MobiDB-lite"/>
    </source>
</evidence>
<dbReference type="PROSITE" id="PS50158">
    <property type="entry name" value="ZF_CCHC"/>
    <property type="match status" value="1"/>
</dbReference>
<keyword evidence="6" id="KW-0539">Nucleus</keyword>
<organism evidence="10 11">
    <name type="scientific">Adiantum capillus-veneris</name>
    <name type="common">Maidenhair fern</name>
    <dbReference type="NCBI Taxonomy" id="13818"/>
    <lineage>
        <taxon>Eukaryota</taxon>
        <taxon>Viridiplantae</taxon>
        <taxon>Streptophyta</taxon>
        <taxon>Embryophyta</taxon>
        <taxon>Tracheophyta</taxon>
        <taxon>Polypodiopsida</taxon>
        <taxon>Polypodiidae</taxon>
        <taxon>Polypodiales</taxon>
        <taxon>Pteridineae</taxon>
        <taxon>Pteridaceae</taxon>
        <taxon>Vittarioideae</taxon>
        <taxon>Adiantum</taxon>
    </lineage>
</organism>
<keyword evidence="4 7" id="KW-0863">Zinc-finger</keyword>
<evidence type="ECO:0000313" key="10">
    <source>
        <dbReference type="EMBL" id="KAI5077859.1"/>
    </source>
</evidence>
<dbReference type="GO" id="GO:0005654">
    <property type="term" value="C:nucleoplasm"/>
    <property type="evidence" value="ECO:0007669"/>
    <property type="project" value="UniProtKB-SubCell"/>
</dbReference>
<dbReference type="GO" id="GO:0071013">
    <property type="term" value="C:catalytic step 2 spliceosome"/>
    <property type="evidence" value="ECO:0007669"/>
    <property type="project" value="TreeGrafter"/>
</dbReference>
<keyword evidence="5" id="KW-0862">Zinc</keyword>
<dbReference type="Proteomes" id="UP000886520">
    <property type="component" value="Chromosome 7"/>
</dbReference>
<dbReference type="GO" id="GO:0008270">
    <property type="term" value="F:zinc ion binding"/>
    <property type="evidence" value="ECO:0007669"/>
    <property type="project" value="UniProtKB-KW"/>
</dbReference>
<feature type="region of interest" description="Disordered" evidence="8">
    <location>
        <begin position="1"/>
        <end position="64"/>
    </location>
</feature>
<keyword evidence="3" id="KW-0479">Metal-binding</keyword>
<dbReference type="InterPro" id="IPR006568">
    <property type="entry name" value="PSP_pro-rich"/>
</dbReference>
<dbReference type="InterPro" id="IPR052115">
    <property type="entry name" value="NEXT_complex_subunit_ZCCHC8"/>
</dbReference>